<gene>
    <name evidence="5" type="ORF">DFR74_102551</name>
</gene>
<feature type="domain" description="Nudix hydrolase" evidence="4">
    <location>
        <begin position="18"/>
        <end position="93"/>
    </location>
</feature>
<sequence length="93" mass="9713">MGRRIDYHRDPNAPAANSVRPSAGAFVEREGAVLLIRRSDNGNRSMPGGAHDPGESPSHTAVRETLEETGSTVRLTGLVAGGATSADRYPSGV</sequence>
<evidence type="ECO:0000313" key="6">
    <source>
        <dbReference type="Proteomes" id="UP000252586"/>
    </source>
</evidence>
<keyword evidence="2" id="KW-0378">Hydrolase</keyword>
<dbReference type="STRING" id="1210090.GCA_001613185_00072"/>
<dbReference type="GO" id="GO:0016787">
    <property type="term" value="F:hydrolase activity"/>
    <property type="evidence" value="ECO:0007669"/>
    <property type="project" value="UniProtKB-KW"/>
</dbReference>
<dbReference type="OrthoDB" id="9814308at2"/>
<reference evidence="5 6" key="1">
    <citation type="submission" date="2018-06" db="EMBL/GenBank/DDBJ databases">
        <title>Genomic Encyclopedia of Type Strains, Phase IV (KMG-IV): sequencing the most valuable type-strain genomes for metagenomic binning, comparative biology and taxonomic classification.</title>
        <authorList>
            <person name="Goeker M."/>
        </authorList>
    </citation>
    <scope>NUCLEOTIDE SEQUENCE [LARGE SCALE GENOMIC DNA]</scope>
    <source>
        <strain evidence="5 6">DSM 44599</strain>
    </source>
</reference>
<evidence type="ECO:0000256" key="2">
    <source>
        <dbReference type="ARBA" id="ARBA00022801"/>
    </source>
</evidence>
<accession>A0A366DX76</accession>
<keyword evidence="6" id="KW-1185">Reference proteome</keyword>
<dbReference type="Pfam" id="PF00293">
    <property type="entry name" value="NUDIX"/>
    <property type="match status" value="1"/>
</dbReference>
<dbReference type="EMBL" id="QNRE01000002">
    <property type="protein sequence ID" value="RBO94129.1"/>
    <property type="molecule type" value="Genomic_DNA"/>
</dbReference>
<evidence type="ECO:0000259" key="4">
    <source>
        <dbReference type="PROSITE" id="PS51462"/>
    </source>
</evidence>
<proteinExistence type="predicted"/>
<dbReference type="SUPFAM" id="SSF55811">
    <property type="entry name" value="Nudix"/>
    <property type="match status" value="1"/>
</dbReference>
<dbReference type="CDD" id="cd02883">
    <property type="entry name" value="NUDIX_Hydrolase"/>
    <property type="match status" value="1"/>
</dbReference>
<dbReference type="PROSITE" id="PS51462">
    <property type="entry name" value="NUDIX"/>
    <property type="match status" value="1"/>
</dbReference>
<feature type="region of interest" description="Disordered" evidence="3">
    <location>
        <begin position="1"/>
        <end position="22"/>
    </location>
</feature>
<dbReference type="AlphaFoldDB" id="A0A366DX76"/>
<protein>
    <submittedName>
        <fullName evidence="5">NUDIX domain-containing protein</fullName>
    </submittedName>
</protein>
<evidence type="ECO:0000313" key="5">
    <source>
        <dbReference type="EMBL" id="RBO94129.1"/>
    </source>
</evidence>
<dbReference type="InterPro" id="IPR015797">
    <property type="entry name" value="NUDIX_hydrolase-like_dom_sf"/>
</dbReference>
<organism evidence="5 6">
    <name type="scientific">Nocardia puris</name>
    <dbReference type="NCBI Taxonomy" id="208602"/>
    <lineage>
        <taxon>Bacteria</taxon>
        <taxon>Bacillati</taxon>
        <taxon>Actinomycetota</taxon>
        <taxon>Actinomycetes</taxon>
        <taxon>Mycobacteriales</taxon>
        <taxon>Nocardiaceae</taxon>
        <taxon>Nocardia</taxon>
    </lineage>
</organism>
<comment type="caution">
    <text evidence="5">The sequence shown here is derived from an EMBL/GenBank/DDBJ whole genome shotgun (WGS) entry which is preliminary data.</text>
</comment>
<dbReference type="InterPro" id="IPR020084">
    <property type="entry name" value="NUDIX_hydrolase_CS"/>
</dbReference>
<name>A0A366DX76_9NOCA</name>
<dbReference type="PANTHER" id="PTHR43046">
    <property type="entry name" value="GDP-MANNOSE MANNOSYL HYDROLASE"/>
    <property type="match status" value="1"/>
</dbReference>
<feature type="region of interest" description="Disordered" evidence="3">
    <location>
        <begin position="38"/>
        <end position="69"/>
    </location>
</feature>
<comment type="cofactor">
    <cofactor evidence="1">
        <name>Mg(2+)</name>
        <dbReference type="ChEBI" id="CHEBI:18420"/>
    </cofactor>
</comment>
<evidence type="ECO:0000256" key="3">
    <source>
        <dbReference type="SAM" id="MobiDB-lite"/>
    </source>
</evidence>
<feature type="compositionally biased region" description="Basic and acidic residues" evidence="3">
    <location>
        <begin position="1"/>
        <end position="11"/>
    </location>
</feature>
<dbReference type="PROSITE" id="PS00893">
    <property type="entry name" value="NUDIX_BOX"/>
    <property type="match status" value="1"/>
</dbReference>
<dbReference type="RefSeq" id="WP_067501332.1">
    <property type="nucleotide sequence ID" value="NZ_CP107943.1"/>
</dbReference>
<dbReference type="InterPro" id="IPR000086">
    <property type="entry name" value="NUDIX_hydrolase_dom"/>
</dbReference>
<dbReference type="PANTHER" id="PTHR43046:SF16">
    <property type="entry name" value="ADP-RIBOSE PYROPHOSPHATASE YJHB-RELATED"/>
    <property type="match status" value="1"/>
</dbReference>
<evidence type="ECO:0000256" key="1">
    <source>
        <dbReference type="ARBA" id="ARBA00001946"/>
    </source>
</evidence>
<dbReference type="Gene3D" id="3.90.79.10">
    <property type="entry name" value="Nucleoside Triphosphate Pyrophosphohydrolase"/>
    <property type="match status" value="1"/>
</dbReference>
<dbReference type="Proteomes" id="UP000252586">
    <property type="component" value="Unassembled WGS sequence"/>
</dbReference>